<evidence type="ECO:0000256" key="2">
    <source>
        <dbReference type="ARBA" id="ARBA00023125"/>
    </source>
</evidence>
<dbReference type="GO" id="GO:0097367">
    <property type="term" value="F:carbohydrate derivative binding"/>
    <property type="evidence" value="ECO:0007669"/>
    <property type="project" value="InterPro"/>
</dbReference>
<dbReference type="InterPro" id="IPR036388">
    <property type="entry name" value="WH-like_DNA-bd_sf"/>
</dbReference>
<gene>
    <name evidence="6" type="primary">ybbH_2</name>
    <name evidence="6" type="ORF">NCTC10571_02180</name>
</gene>
<evidence type="ECO:0000256" key="1">
    <source>
        <dbReference type="ARBA" id="ARBA00023015"/>
    </source>
</evidence>
<dbReference type="PANTHER" id="PTHR30514:SF9">
    <property type="entry name" value="TRANSCRIPTIONAL REGULATOR"/>
    <property type="match status" value="1"/>
</dbReference>
<evidence type="ECO:0000313" key="6">
    <source>
        <dbReference type="EMBL" id="STY71992.1"/>
    </source>
</evidence>
<dbReference type="Proteomes" id="UP000255234">
    <property type="component" value="Unassembled WGS sequence"/>
</dbReference>
<dbReference type="AlphaFoldDB" id="A0A378NUD4"/>
<feature type="domain" description="SIS" evidence="5">
    <location>
        <begin position="123"/>
        <end position="263"/>
    </location>
</feature>
<dbReference type="InterPro" id="IPR001347">
    <property type="entry name" value="SIS_dom"/>
</dbReference>
<keyword evidence="1" id="KW-0805">Transcription regulation</keyword>
<dbReference type="InterPro" id="IPR047640">
    <property type="entry name" value="RpiR-like"/>
</dbReference>
<sequence length="285" mass="32184">MKILHQLDRPNFKASKSDKILIRYIKEHAEEFCTTPIASLAINCGVSEATITRFVRKMGFASLQLFKLTLTEEMVNNKQRTIISKDITCDESIIITANKLLANNIATLEQTVSDLNEDILLKSVNMLKKAERIFFIGLGNSGFIADDSAYKFMRIGFNARGIDNSHLIMLHMALLHENDVVVVISHSGESFEIIKAVELAKRNGTKLIVITSNRDTILKEYADACIFYETRESILETGSITTKLTQIFIIDLLYTQIVKDTMDLASAFKQRTTEAINILRLDNKK</sequence>
<dbReference type="PANTHER" id="PTHR30514">
    <property type="entry name" value="GLUCOKINASE"/>
    <property type="match status" value="1"/>
</dbReference>
<dbReference type="RefSeq" id="WP_115152107.1">
    <property type="nucleotide sequence ID" value="NZ_UGPP01000001.1"/>
</dbReference>
<evidence type="ECO:0000259" key="4">
    <source>
        <dbReference type="PROSITE" id="PS51071"/>
    </source>
</evidence>
<dbReference type="CDD" id="cd05013">
    <property type="entry name" value="SIS_RpiR"/>
    <property type="match status" value="1"/>
</dbReference>
<proteinExistence type="predicted"/>
<evidence type="ECO:0000259" key="5">
    <source>
        <dbReference type="PROSITE" id="PS51464"/>
    </source>
</evidence>
<evidence type="ECO:0000313" key="7">
    <source>
        <dbReference type="Proteomes" id="UP000255234"/>
    </source>
</evidence>
<protein>
    <submittedName>
        <fullName evidence="6">Uncharacterized HTH-type transcriptional regulator ybbH</fullName>
    </submittedName>
</protein>
<evidence type="ECO:0000256" key="3">
    <source>
        <dbReference type="ARBA" id="ARBA00023163"/>
    </source>
</evidence>
<dbReference type="GO" id="GO:1901135">
    <property type="term" value="P:carbohydrate derivative metabolic process"/>
    <property type="evidence" value="ECO:0007669"/>
    <property type="project" value="InterPro"/>
</dbReference>
<reference evidence="6 7" key="1">
    <citation type="submission" date="2018-06" db="EMBL/GenBank/DDBJ databases">
        <authorList>
            <consortium name="Pathogen Informatics"/>
            <person name="Doyle S."/>
        </authorList>
    </citation>
    <scope>NUCLEOTIDE SEQUENCE [LARGE SCALE GENOMIC DNA]</scope>
    <source>
        <strain evidence="6 7">NCTC10571</strain>
    </source>
</reference>
<dbReference type="InterPro" id="IPR000281">
    <property type="entry name" value="HTH_RpiR"/>
</dbReference>
<dbReference type="Pfam" id="PF01418">
    <property type="entry name" value="HTH_6"/>
    <property type="match status" value="1"/>
</dbReference>
<dbReference type="Pfam" id="PF01380">
    <property type="entry name" value="SIS"/>
    <property type="match status" value="1"/>
</dbReference>
<accession>A0A378NUD4</accession>
<dbReference type="GO" id="GO:0003700">
    <property type="term" value="F:DNA-binding transcription factor activity"/>
    <property type="evidence" value="ECO:0007669"/>
    <property type="project" value="InterPro"/>
</dbReference>
<dbReference type="PROSITE" id="PS51464">
    <property type="entry name" value="SIS"/>
    <property type="match status" value="1"/>
</dbReference>
<keyword evidence="3" id="KW-0804">Transcription</keyword>
<dbReference type="SUPFAM" id="SSF53697">
    <property type="entry name" value="SIS domain"/>
    <property type="match status" value="1"/>
</dbReference>
<feature type="domain" description="HTH rpiR-type" evidence="4">
    <location>
        <begin position="1"/>
        <end position="77"/>
    </location>
</feature>
<name>A0A378NUD4_9FIRM</name>
<dbReference type="InterPro" id="IPR046348">
    <property type="entry name" value="SIS_dom_sf"/>
</dbReference>
<dbReference type="Gene3D" id="1.10.10.10">
    <property type="entry name" value="Winged helix-like DNA-binding domain superfamily/Winged helix DNA-binding domain"/>
    <property type="match status" value="1"/>
</dbReference>
<dbReference type="Gene3D" id="3.40.50.10490">
    <property type="entry name" value="Glucose-6-phosphate isomerase like protein, domain 1"/>
    <property type="match status" value="1"/>
</dbReference>
<dbReference type="SUPFAM" id="SSF46689">
    <property type="entry name" value="Homeodomain-like"/>
    <property type="match status" value="1"/>
</dbReference>
<dbReference type="InterPro" id="IPR009057">
    <property type="entry name" value="Homeodomain-like_sf"/>
</dbReference>
<organism evidence="6 7">
    <name type="scientific">Megamonas hypermegale</name>
    <dbReference type="NCBI Taxonomy" id="158847"/>
    <lineage>
        <taxon>Bacteria</taxon>
        <taxon>Bacillati</taxon>
        <taxon>Bacillota</taxon>
        <taxon>Negativicutes</taxon>
        <taxon>Selenomonadales</taxon>
        <taxon>Selenomonadaceae</taxon>
        <taxon>Megamonas</taxon>
    </lineage>
</organism>
<keyword evidence="2" id="KW-0238">DNA-binding</keyword>
<dbReference type="EMBL" id="UGPP01000001">
    <property type="protein sequence ID" value="STY71992.1"/>
    <property type="molecule type" value="Genomic_DNA"/>
</dbReference>
<dbReference type="PROSITE" id="PS51071">
    <property type="entry name" value="HTH_RPIR"/>
    <property type="match status" value="1"/>
</dbReference>
<dbReference type="InterPro" id="IPR035472">
    <property type="entry name" value="RpiR-like_SIS"/>
</dbReference>
<dbReference type="GO" id="GO:0003677">
    <property type="term" value="F:DNA binding"/>
    <property type="evidence" value="ECO:0007669"/>
    <property type="project" value="UniProtKB-KW"/>
</dbReference>